<organism evidence="1 2">
    <name type="scientific">Auriscalpium vulgare</name>
    <dbReference type="NCBI Taxonomy" id="40419"/>
    <lineage>
        <taxon>Eukaryota</taxon>
        <taxon>Fungi</taxon>
        <taxon>Dikarya</taxon>
        <taxon>Basidiomycota</taxon>
        <taxon>Agaricomycotina</taxon>
        <taxon>Agaricomycetes</taxon>
        <taxon>Russulales</taxon>
        <taxon>Auriscalpiaceae</taxon>
        <taxon>Auriscalpium</taxon>
    </lineage>
</organism>
<evidence type="ECO:0000313" key="1">
    <source>
        <dbReference type="EMBL" id="KAI0040542.1"/>
    </source>
</evidence>
<keyword evidence="2" id="KW-1185">Reference proteome</keyword>
<gene>
    <name evidence="1" type="ORF">FA95DRAFT_1549659</name>
</gene>
<evidence type="ECO:0000313" key="2">
    <source>
        <dbReference type="Proteomes" id="UP000814033"/>
    </source>
</evidence>
<dbReference type="Proteomes" id="UP000814033">
    <property type="component" value="Unassembled WGS sequence"/>
</dbReference>
<comment type="caution">
    <text evidence="1">The sequence shown here is derived from an EMBL/GenBank/DDBJ whole genome shotgun (WGS) entry which is preliminary data.</text>
</comment>
<proteinExistence type="predicted"/>
<accession>A0ACB8R9G5</accession>
<reference evidence="1" key="2">
    <citation type="journal article" date="2022" name="New Phytol.">
        <title>Evolutionary transition to the ectomycorrhizal habit in the genomes of a hyperdiverse lineage of mushroom-forming fungi.</title>
        <authorList>
            <person name="Looney B."/>
            <person name="Miyauchi S."/>
            <person name="Morin E."/>
            <person name="Drula E."/>
            <person name="Courty P.E."/>
            <person name="Kohler A."/>
            <person name="Kuo A."/>
            <person name="LaButti K."/>
            <person name="Pangilinan J."/>
            <person name="Lipzen A."/>
            <person name="Riley R."/>
            <person name="Andreopoulos W."/>
            <person name="He G."/>
            <person name="Johnson J."/>
            <person name="Nolan M."/>
            <person name="Tritt A."/>
            <person name="Barry K.W."/>
            <person name="Grigoriev I.V."/>
            <person name="Nagy L.G."/>
            <person name="Hibbett D."/>
            <person name="Henrissat B."/>
            <person name="Matheny P.B."/>
            <person name="Labbe J."/>
            <person name="Martin F.M."/>
        </authorList>
    </citation>
    <scope>NUCLEOTIDE SEQUENCE</scope>
    <source>
        <strain evidence="1">FP105234-sp</strain>
    </source>
</reference>
<sequence length="415" mass="45840">MHTDPSYPAFPIFSLLGAILVLIPLPWHLQAWNSGTCLFMIWTAVASLNLFINSLVWHGNVNNVAPLWCDISSRLVVGAAVAIPAASLCINRRLHAIASIQSTTVTRAEKKRAVIIDLSIGLGIPLLQMILQIIVSGHRFDIIEDVGCYPFTFNTPPAYPLVTAWPLAISLVSACYGALTLRAFFRQRAQFKDVVSSHSSLTVNRYFRLMALATMEFVITIPICSYGIYLGLSTNSVSPWRGWADTHFDYGQIGQVPSVLWRMNRNNEISIELTRWSVVFTAFVFFGFFGFAMEARKNYHKAYLFVAQRLGLQPKLAAPALPSAMYWAKPPPTSSFDLSEKSTPTLVSHVVPKALPPPKCPSFSASSPDSSMAFFQSPVSGGFEVSISKVRYPSRSSSPESHLEHVAHPSPTHHV</sequence>
<dbReference type="EMBL" id="MU276187">
    <property type="protein sequence ID" value="KAI0040542.1"/>
    <property type="molecule type" value="Genomic_DNA"/>
</dbReference>
<name>A0ACB8R9G5_9AGAM</name>
<protein>
    <submittedName>
        <fullName evidence="1">STE3-domain-containing protein</fullName>
    </submittedName>
</protein>
<reference evidence="1" key="1">
    <citation type="submission" date="2021-02" db="EMBL/GenBank/DDBJ databases">
        <authorList>
            <consortium name="DOE Joint Genome Institute"/>
            <person name="Ahrendt S."/>
            <person name="Looney B.P."/>
            <person name="Miyauchi S."/>
            <person name="Morin E."/>
            <person name="Drula E."/>
            <person name="Courty P.E."/>
            <person name="Chicoki N."/>
            <person name="Fauchery L."/>
            <person name="Kohler A."/>
            <person name="Kuo A."/>
            <person name="Labutti K."/>
            <person name="Pangilinan J."/>
            <person name="Lipzen A."/>
            <person name="Riley R."/>
            <person name="Andreopoulos W."/>
            <person name="He G."/>
            <person name="Johnson J."/>
            <person name="Barry K.W."/>
            <person name="Grigoriev I.V."/>
            <person name="Nagy L."/>
            <person name="Hibbett D."/>
            <person name="Henrissat B."/>
            <person name="Matheny P.B."/>
            <person name="Labbe J."/>
            <person name="Martin F."/>
        </authorList>
    </citation>
    <scope>NUCLEOTIDE SEQUENCE</scope>
    <source>
        <strain evidence="1">FP105234-sp</strain>
    </source>
</reference>